<name>A0A285ISM9_9ACTN</name>
<dbReference type="InterPro" id="IPR011009">
    <property type="entry name" value="Kinase-like_dom_sf"/>
</dbReference>
<evidence type="ECO:0000256" key="5">
    <source>
        <dbReference type="ARBA" id="ARBA00022777"/>
    </source>
</evidence>
<keyword evidence="2" id="KW-0723">Serine/threonine-protein kinase</keyword>
<keyword evidence="3" id="KW-0808">Transferase</keyword>
<dbReference type="SUPFAM" id="SSF56112">
    <property type="entry name" value="Protein kinase-like (PK-like)"/>
    <property type="match status" value="1"/>
</dbReference>
<evidence type="ECO:0000256" key="8">
    <source>
        <dbReference type="SAM" id="Phobius"/>
    </source>
</evidence>
<dbReference type="GO" id="GO:0004674">
    <property type="term" value="F:protein serine/threonine kinase activity"/>
    <property type="evidence" value="ECO:0007669"/>
    <property type="project" value="UniProtKB-KW"/>
</dbReference>
<evidence type="ECO:0000256" key="2">
    <source>
        <dbReference type="ARBA" id="ARBA00022527"/>
    </source>
</evidence>
<evidence type="ECO:0000256" key="1">
    <source>
        <dbReference type="ARBA" id="ARBA00012513"/>
    </source>
</evidence>
<dbReference type="PROSITE" id="PS50011">
    <property type="entry name" value="PROTEIN_KINASE_DOM"/>
    <property type="match status" value="1"/>
</dbReference>
<evidence type="ECO:0000313" key="10">
    <source>
        <dbReference type="EMBL" id="SNY50106.1"/>
    </source>
</evidence>
<dbReference type="GO" id="GO:0005524">
    <property type="term" value="F:ATP binding"/>
    <property type="evidence" value="ECO:0007669"/>
    <property type="project" value="UniProtKB-KW"/>
</dbReference>
<keyword evidence="8" id="KW-0812">Transmembrane</keyword>
<keyword evidence="4" id="KW-0547">Nucleotide-binding</keyword>
<dbReference type="PANTHER" id="PTHR43289:SF6">
    <property type="entry name" value="SERINE_THREONINE-PROTEIN KINASE NEKL-3"/>
    <property type="match status" value="1"/>
</dbReference>
<reference evidence="10 11" key="1">
    <citation type="submission" date="2017-09" db="EMBL/GenBank/DDBJ databases">
        <authorList>
            <person name="Ehlers B."/>
            <person name="Leendertz F.H."/>
        </authorList>
    </citation>
    <scope>NUCLEOTIDE SEQUENCE [LARGE SCALE GENOMIC DNA]</scope>
    <source>
        <strain evidence="10 11">CGMCC 4.6857</strain>
    </source>
</reference>
<dbReference type="InterPro" id="IPR000719">
    <property type="entry name" value="Prot_kinase_dom"/>
</dbReference>
<feature type="domain" description="Protein kinase" evidence="9">
    <location>
        <begin position="16"/>
        <end position="397"/>
    </location>
</feature>
<evidence type="ECO:0000313" key="11">
    <source>
        <dbReference type="Proteomes" id="UP000219612"/>
    </source>
</evidence>
<feature type="compositionally biased region" description="Basic and acidic residues" evidence="7">
    <location>
        <begin position="298"/>
        <end position="307"/>
    </location>
</feature>
<proteinExistence type="predicted"/>
<evidence type="ECO:0000259" key="9">
    <source>
        <dbReference type="PROSITE" id="PS50011"/>
    </source>
</evidence>
<keyword evidence="11" id="KW-1185">Reference proteome</keyword>
<keyword evidence="8" id="KW-1133">Transmembrane helix</keyword>
<dbReference type="EMBL" id="OBDY01000010">
    <property type="protein sequence ID" value="SNY50106.1"/>
    <property type="molecule type" value="Genomic_DNA"/>
</dbReference>
<keyword evidence="8" id="KW-0472">Membrane</keyword>
<dbReference type="Proteomes" id="UP000219612">
    <property type="component" value="Unassembled WGS sequence"/>
</dbReference>
<evidence type="ECO:0000256" key="3">
    <source>
        <dbReference type="ARBA" id="ARBA00022679"/>
    </source>
</evidence>
<dbReference type="RefSeq" id="WP_097322300.1">
    <property type="nucleotide sequence ID" value="NZ_OBDY01000010.1"/>
</dbReference>
<gene>
    <name evidence="10" type="ORF">SAMN05421748_110222</name>
</gene>
<dbReference type="OrthoDB" id="3415202at2"/>
<sequence length="397" mass="41828">MSDFERAHPRQALADFELAAKLGESPAAEVFRARNRTFDIVVALKRWRRPFAPSAQRAFDETCRLHYELSEHPNVVRLLWADLAGDPPWLATELQPGSLADLLRRGPVPPAQAWRIAVDVLRALSAIHHRRRPHGALKPANVLVSEGRAMLRDLAPATSSVPDVGFPVAVPDMQAIVALIGVLFPDPPPALRAVLARPPRTADAFLTAVEGARGEGREPYVENAGPFRAGPGTQPTRTGPAVTGGRAGMAAGDRTGPAASLDGRLRPGGAQNTGAYGVPRPAEPGDLPANLHTPAPASRRENARSYPEKPPQTGGSLPAGISGQAGPAGVAFPGTAVQPFRRPEPVRAGRRWPRAVVIAAGALVLAAVVAVVVAYGRRNDSPGPAPPVESVPSLIRS</sequence>
<dbReference type="EC" id="2.7.11.1" evidence="1"/>
<protein>
    <recommendedName>
        <fullName evidence="1">non-specific serine/threonine protein kinase</fullName>
        <ecNumber evidence="1">2.7.11.1</ecNumber>
    </recommendedName>
</protein>
<accession>A0A285ISM9</accession>
<evidence type="ECO:0000256" key="6">
    <source>
        <dbReference type="ARBA" id="ARBA00022840"/>
    </source>
</evidence>
<feature type="transmembrane region" description="Helical" evidence="8">
    <location>
        <begin position="355"/>
        <end position="376"/>
    </location>
</feature>
<keyword evidence="5 10" id="KW-0418">Kinase</keyword>
<feature type="region of interest" description="Disordered" evidence="7">
    <location>
        <begin position="217"/>
        <end position="347"/>
    </location>
</feature>
<dbReference type="PANTHER" id="PTHR43289">
    <property type="entry name" value="MITOGEN-ACTIVATED PROTEIN KINASE KINASE KINASE 20-RELATED"/>
    <property type="match status" value="1"/>
</dbReference>
<organism evidence="10 11">
    <name type="scientific">Paractinoplanes atraurantiacus</name>
    <dbReference type="NCBI Taxonomy" id="1036182"/>
    <lineage>
        <taxon>Bacteria</taxon>
        <taxon>Bacillati</taxon>
        <taxon>Actinomycetota</taxon>
        <taxon>Actinomycetes</taxon>
        <taxon>Micromonosporales</taxon>
        <taxon>Micromonosporaceae</taxon>
        <taxon>Paractinoplanes</taxon>
    </lineage>
</organism>
<evidence type="ECO:0000256" key="7">
    <source>
        <dbReference type="SAM" id="MobiDB-lite"/>
    </source>
</evidence>
<dbReference type="SMART" id="SM00220">
    <property type="entry name" value="S_TKc"/>
    <property type="match status" value="1"/>
</dbReference>
<dbReference type="AlphaFoldDB" id="A0A285ISM9"/>
<evidence type="ECO:0000256" key="4">
    <source>
        <dbReference type="ARBA" id="ARBA00022741"/>
    </source>
</evidence>
<dbReference type="Gene3D" id="1.10.510.10">
    <property type="entry name" value="Transferase(Phosphotransferase) domain 1"/>
    <property type="match status" value="1"/>
</dbReference>
<dbReference type="Pfam" id="PF00069">
    <property type="entry name" value="Pkinase"/>
    <property type="match status" value="1"/>
</dbReference>
<feature type="region of interest" description="Disordered" evidence="7">
    <location>
        <begin position="378"/>
        <end position="397"/>
    </location>
</feature>
<keyword evidence="6" id="KW-0067">ATP-binding</keyword>